<dbReference type="PROSITE" id="PS01047">
    <property type="entry name" value="HMA_1"/>
    <property type="match status" value="1"/>
</dbReference>
<accession>A0A3N2ATU0</accession>
<dbReference type="Pfam" id="PF00403">
    <property type="entry name" value="HMA"/>
    <property type="match status" value="1"/>
</dbReference>
<dbReference type="PROSITE" id="PS50846">
    <property type="entry name" value="HMA_2"/>
    <property type="match status" value="1"/>
</dbReference>
<gene>
    <name evidence="3" type="ORF">EDD26_1798</name>
</gene>
<keyword evidence="1" id="KW-0479">Metal-binding</keyword>
<organism evidence="3 4">
    <name type="scientific">Agrococcus jenensis</name>
    <dbReference type="NCBI Taxonomy" id="46353"/>
    <lineage>
        <taxon>Bacteria</taxon>
        <taxon>Bacillati</taxon>
        <taxon>Actinomycetota</taxon>
        <taxon>Actinomycetes</taxon>
        <taxon>Micrococcales</taxon>
        <taxon>Microbacteriaceae</taxon>
        <taxon>Agrococcus</taxon>
    </lineage>
</organism>
<evidence type="ECO:0000256" key="1">
    <source>
        <dbReference type="ARBA" id="ARBA00022723"/>
    </source>
</evidence>
<reference evidence="3 4" key="1">
    <citation type="submission" date="2018-11" db="EMBL/GenBank/DDBJ databases">
        <title>Sequencing the genomes of 1000 actinobacteria strains.</title>
        <authorList>
            <person name="Klenk H.-P."/>
        </authorList>
    </citation>
    <scope>NUCLEOTIDE SEQUENCE [LARGE SCALE GENOMIC DNA]</scope>
    <source>
        <strain evidence="3 4">DSM 9580</strain>
    </source>
</reference>
<dbReference type="InterPro" id="IPR006121">
    <property type="entry name" value="HMA_dom"/>
</dbReference>
<protein>
    <submittedName>
        <fullName evidence="3">Copper chaperone CopZ</fullName>
    </submittedName>
</protein>
<dbReference type="RefSeq" id="WP_123697408.1">
    <property type="nucleotide sequence ID" value="NZ_RKHJ01000001.1"/>
</dbReference>
<dbReference type="Gene3D" id="3.30.70.100">
    <property type="match status" value="1"/>
</dbReference>
<name>A0A3N2ATU0_9MICO</name>
<comment type="caution">
    <text evidence="3">The sequence shown here is derived from an EMBL/GenBank/DDBJ whole genome shotgun (WGS) entry which is preliminary data.</text>
</comment>
<evidence type="ECO:0000313" key="3">
    <source>
        <dbReference type="EMBL" id="ROR66416.1"/>
    </source>
</evidence>
<dbReference type="OrthoDB" id="9813965at2"/>
<dbReference type="InterPro" id="IPR017969">
    <property type="entry name" value="Heavy-metal-associated_CS"/>
</dbReference>
<dbReference type="InterPro" id="IPR036163">
    <property type="entry name" value="HMA_dom_sf"/>
</dbReference>
<dbReference type="Proteomes" id="UP000275456">
    <property type="component" value="Unassembled WGS sequence"/>
</dbReference>
<dbReference type="EMBL" id="RKHJ01000001">
    <property type="protein sequence ID" value="ROR66416.1"/>
    <property type="molecule type" value="Genomic_DNA"/>
</dbReference>
<dbReference type="GO" id="GO:0046872">
    <property type="term" value="F:metal ion binding"/>
    <property type="evidence" value="ECO:0007669"/>
    <property type="project" value="UniProtKB-KW"/>
</dbReference>
<dbReference type="CDD" id="cd00371">
    <property type="entry name" value="HMA"/>
    <property type="match status" value="1"/>
</dbReference>
<dbReference type="SUPFAM" id="SSF55008">
    <property type="entry name" value="HMA, heavy metal-associated domain"/>
    <property type="match status" value="1"/>
</dbReference>
<evidence type="ECO:0000259" key="2">
    <source>
        <dbReference type="PROSITE" id="PS50846"/>
    </source>
</evidence>
<feature type="domain" description="HMA" evidence="2">
    <location>
        <begin position="42"/>
        <end position="110"/>
    </location>
</feature>
<dbReference type="AlphaFoldDB" id="A0A3N2ATU0"/>
<proteinExistence type="predicted"/>
<evidence type="ECO:0000313" key="4">
    <source>
        <dbReference type="Proteomes" id="UP000275456"/>
    </source>
</evidence>
<keyword evidence="4" id="KW-1185">Reference proteome</keyword>
<sequence length="112" mass="10945">MLQNIEILATPAEAEADAQAQAGGCCGGGACGVSSAATPSATAQTFEVDGMTCGHCVSSVTEELSGLAGVEGVDVQLVAGGRSTVTVSADAPLRLDDVRAAVSEAGYTLVEA</sequence>